<reference evidence="2" key="2">
    <citation type="submission" date="2019-10" db="EMBL/GenBank/DDBJ databases">
        <title>A de novo genome assembly of a pear dwarfing rootstock.</title>
        <authorList>
            <person name="Wang F."/>
            <person name="Wang J."/>
            <person name="Li S."/>
            <person name="Zhang Y."/>
            <person name="Fang M."/>
            <person name="Ma L."/>
            <person name="Zhao Y."/>
            <person name="Jiang S."/>
        </authorList>
    </citation>
    <scope>NUCLEOTIDE SEQUENCE [LARGE SCALE GENOMIC DNA]</scope>
</reference>
<reference evidence="1 2" key="1">
    <citation type="submission" date="2019-09" db="EMBL/GenBank/DDBJ databases">
        <authorList>
            <person name="Ou C."/>
        </authorList>
    </citation>
    <scope>NUCLEOTIDE SEQUENCE [LARGE SCALE GENOMIC DNA]</scope>
    <source>
        <strain evidence="1">S2</strain>
        <tissue evidence="1">Leaf</tissue>
    </source>
</reference>
<keyword evidence="2" id="KW-1185">Reference proteome</keyword>
<proteinExistence type="predicted"/>
<accession>A0A5N5F2H4</accession>
<dbReference type="Proteomes" id="UP000327157">
    <property type="component" value="Chromosome 7"/>
</dbReference>
<name>A0A5N5F2H4_9ROSA</name>
<reference evidence="1 2" key="3">
    <citation type="submission" date="2019-11" db="EMBL/GenBank/DDBJ databases">
        <title>A de novo genome assembly of a pear dwarfing rootstock.</title>
        <authorList>
            <person name="Wang F."/>
            <person name="Wang J."/>
            <person name="Li S."/>
            <person name="Zhang Y."/>
            <person name="Fang M."/>
            <person name="Ma L."/>
            <person name="Zhao Y."/>
            <person name="Jiang S."/>
        </authorList>
    </citation>
    <scope>NUCLEOTIDE SEQUENCE [LARGE SCALE GENOMIC DNA]</scope>
    <source>
        <strain evidence="1">S2</strain>
        <tissue evidence="1">Leaf</tissue>
    </source>
</reference>
<evidence type="ECO:0000313" key="1">
    <source>
        <dbReference type="EMBL" id="KAB2595390.1"/>
    </source>
</evidence>
<dbReference type="AlphaFoldDB" id="A0A5N5F2H4"/>
<evidence type="ECO:0000313" key="2">
    <source>
        <dbReference type="Proteomes" id="UP000327157"/>
    </source>
</evidence>
<protein>
    <submittedName>
        <fullName evidence="1">Uncharacterized protein</fullName>
    </submittedName>
</protein>
<dbReference type="EMBL" id="SMOL01000781">
    <property type="protein sequence ID" value="KAB2595390.1"/>
    <property type="molecule type" value="Genomic_DNA"/>
</dbReference>
<organism evidence="1 2">
    <name type="scientific">Pyrus ussuriensis x Pyrus communis</name>
    <dbReference type="NCBI Taxonomy" id="2448454"/>
    <lineage>
        <taxon>Eukaryota</taxon>
        <taxon>Viridiplantae</taxon>
        <taxon>Streptophyta</taxon>
        <taxon>Embryophyta</taxon>
        <taxon>Tracheophyta</taxon>
        <taxon>Spermatophyta</taxon>
        <taxon>Magnoliopsida</taxon>
        <taxon>eudicotyledons</taxon>
        <taxon>Gunneridae</taxon>
        <taxon>Pentapetalae</taxon>
        <taxon>rosids</taxon>
        <taxon>fabids</taxon>
        <taxon>Rosales</taxon>
        <taxon>Rosaceae</taxon>
        <taxon>Amygdaloideae</taxon>
        <taxon>Maleae</taxon>
        <taxon>Pyrus</taxon>
    </lineage>
</organism>
<gene>
    <name evidence="1" type="ORF">D8674_030840</name>
</gene>
<comment type="caution">
    <text evidence="1">The sequence shown here is derived from an EMBL/GenBank/DDBJ whole genome shotgun (WGS) entry which is preliminary data.</text>
</comment>
<sequence>MWQPLQTSVDDDEDATMTVFFFADVAVCIRILEKDYGEVEGVGNVAMAAVDPFLI</sequence>